<keyword evidence="10" id="KW-0732">Signal</keyword>
<evidence type="ECO:0000256" key="6">
    <source>
        <dbReference type="ARBA" id="ARBA00022692"/>
    </source>
</evidence>
<evidence type="ECO:0000256" key="7">
    <source>
        <dbReference type="ARBA" id="ARBA00022927"/>
    </source>
</evidence>
<keyword evidence="5" id="KW-0997">Cell inner membrane</keyword>
<organism evidence="12 13">
    <name type="scientific">Taibaiella soli</name>
    <dbReference type="NCBI Taxonomy" id="1649169"/>
    <lineage>
        <taxon>Bacteria</taxon>
        <taxon>Pseudomonadati</taxon>
        <taxon>Bacteroidota</taxon>
        <taxon>Chitinophagia</taxon>
        <taxon>Chitinophagales</taxon>
        <taxon>Chitinophagaceae</taxon>
        <taxon>Taibaiella</taxon>
    </lineage>
</organism>
<evidence type="ECO:0000313" key="13">
    <source>
        <dbReference type="Proteomes" id="UP000248745"/>
    </source>
</evidence>
<dbReference type="PROSITE" id="PS52015">
    <property type="entry name" value="TONB_CTD"/>
    <property type="match status" value="1"/>
</dbReference>
<dbReference type="InterPro" id="IPR006260">
    <property type="entry name" value="TonB/TolA_C"/>
</dbReference>
<dbReference type="Gene3D" id="3.30.1150.10">
    <property type="match status" value="1"/>
</dbReference>
<accession>A0A2W2AYM9</accession>
<keyword evidence="13" id="KW-1185">Reference proteome</keyword>
<sequence length="149" mass="16552">MVVKLRFMKRTIALLSAAVLLAVSANAQSGANQKKQVETFSFVEQMPEFPGGSEKLQTYLATNIHYPDSARNANKEGRVIVRFEVMEDGSIVDAKVMSPYIGLGLEEEALRVVSSMPKWKPGKSGGKSVKVYYTLPIRFRLEDEPKKKG</sequence>
<evidence type="ECO:0000259" key="11">
    <source>
        <dbReference type="PROSITE" id="PS52015"/>
    </source>
</evidence>
<protein>
    <recommendedName>
        <fullName evidence="11">TonB C-terminal domain-containing protein</fullName>
    </recommendedName>
</protein>
<dbReference type="Pfam" id="PF03544">
    <property type="entry name" value="TonB_C"/>
    <property type="match status" value="1"/>
</dbReference>
<dbReference type="PANTHER" id="PTHR33446">
    <property type="entry name" value="PROTEIN TONB-RELATED"/>
    <property type="match status" value="1"/>
</dbReference>
<gene>
    <name evidence="12" type="ORF">DN068_09585</name>
</gene>
<dbReference type="GO" id="GO:0055085">
    <property type="term" value="P:transmembrane transport"/>
    <property type="evidence" value="ECO:0007669"/>
    <property type="project" value="InterPro"/>
</dbReference>
<keyword evidence="7" id="KW-0653">Protein transport</keyword>
<dbReference type="EMBL" id="QKTW01000015">
    <property type="protein sequence ID" value="PZF73114.1"/>
    <property type="molecule type" value="Genomic_DNA"/>
</dbReference>
<evidence type="ECO:0000256" key="8">
    <source>
        <dbReference type="ARBA" id="ARBA00022989"/>
    </source>
</evidence>
<dbReference type="SUPFAM" id="SSF74653">
    <property type="entry name" value="TolA/TonB C-terminal domain"/>
    <property type="match status" value="1"/>
</dbReference>
<dbReference type="GO" id="GO:0031992">
    <property type="term" value="F:energy transducer activity"/>
    <property type="evidence" value="ECO:0007669"/>
    <property type="project" value="TreeGrafter"/>
</dbReference>
<feature type="chain" id="PRO_5016057246" description="TonB C-terminal domain-containing protein" evidence="10">
    <location>
        <begin position="28"/>
        <end position="149"/>
    </location>
</feature>
<keyword evidence="9" id="KW-0472">Membrane</keyword>
<dbReference type="InterPro" id="IPR037682">
    <property type="entry name" value="TonB_C"/>
</dbReference>
<feature type="domain" description="TonB C-terminal" evidence="11">
    <location>
        <begin position="51"/>
        <end position="148"/>
    </location>
</feature>
<evidence type="ECO:0000256" key="1">
    <source>
        <dbReference type="ARBA" id="ARBA00004383"/>
    </source>
</evidence>
<dbReference type="Proteomes" id="UP000248745">
    <property type="component" value="Unassembled WGS sequence"/>
</dbReference>
<proteinExistence type="inferred from homology"/>
<name>A0A2W2AYM9_9BACT</name>
<evidence type="ECO:0000256" key="10">
    <source>
        <dbReference type="SAM" id="SignalP"/>
    </source>
</evidence>
<dbReference type="PANTHER" id="PTHR33446:SF2">
    <property type="entry name" value="PROTEIN TONB"/>
    <property type="match status" value="1"/>
</dbReference>
<evidence type="ECO:0000256" key="4">
    <source>
        <dbReference type="ARBA" id="ARBA00022475"/>
    </source>
</evidence>
<evidence type="ECO:0000256" key="5">
    <source>
        <dbReference type="ARBA" id="ARBA00022519"/>
    </source>
</evidence>
<comment type="similarity">
    <text evidence="2">Belongs to the TonB family.</text>
</comment>
<dbReference type="InterPro" id="IPR051045">
    <property type="entry name" value="TonB-dependent_transducer"/>
</dbReference>
<evidence type="ECO:0000256" key="2">
    <source>
        <dbReference type="ARBA" id="ARBA00006555"/>
    </source>
</evidence>
<dbReference type="NCBIfam" id="TIGR01352">
    <property type="entry name" value="tonB_Cterm"/>
    <property type="match status" value="1"/>
</dbReference>
<feature type="signal peptide" evidence="10">
    <location>
        <begin position="1"/>
        <end position="27"/>
    </location>
</feature>
<reference evidence="12 13" key="1">
    <citation type="submission" date="2018-06" db="EMBL/GenBank/DDBJ databases">
        <title>Mucibacter soli gen. nov., sp. nov., a new member of the family Chitinophagaceae producing mucin.</title>
        <authorList>
            <person name="Kim M.-K."/>
            <person name="Park S."/>
            <person name="Kim T.-S."/>
            <person name="Joung Y."/>
            <person name="Han J.-H."/>
            <person name="Kim S.B."/>
        </authorList>
    </citation>
    <scope>NUCLEOTIDE SEQUENCE [LARGE SCALE GENOMIC DNA]</scope>
    <source>
        <strain evidence="12 13">R1-15</strain>
    </source>
</reference>
<evidence type="ECO:0000313" key="12">
    <source>
        <dbReference type="EMBL" id="PZF73114.1"/>
    </source>
</evidence>
<dbReference type="GO" id="GO:0015031">
    <property type="term" value="P:protein transport"/>
    <property type="evidence" value="ECO:0007669"/>
    <property type="project" value="UniProtKB-KW"/>
</dbReference>
<comment type="subcellular location">
    <subcellularLocation>
        <location evidence="1">Cell inner membrane</location>
        <topology evidence="1">Single-pass membrane protein</topology>
        <orientation evidence="1">Periplasmic side</orientation>
    </subcellularLocation>
</comment>
<dbReference type="OrthoDB" id="1039448at2"/>
<evidence type="ECO:0000256" key="3">
    <source>
        <dbReference type="ARBA" id="ARBA00022448"/>
    </source>
</evidence>
<dbReference type="GO" id="GO:0098797">
    <property type="term" value="C:plasma membrane protein complex"/>
    <property type="evidence" value="ECO:0007669"/>
    <property type="project" value="TreeGrafter"/>
</dbReference>
<keyword evidence="8" id="KW-1133">Transmembrane helix</keyword>
<dbReference type="AlphaFoldDB" id="A0A2W2AYM9"/>
<keyword evidence="4" id="KW-1003">Cell membrane</keyword>
<evidence type="ECO:0000256" key="9">
    <source>
        <dbReference type="ARBA" id="ARBA00023136"/>
    </source>
</evidence>
<comment type="caution">
    <text evidence="12">The sequence shown here is derived from an EMBL/GenBank/DDBJ whole genome shotgun (WGS) entry which is preliminary data.</text>
</comment>
<keyword evidence="3" id="KW-0813">Transport</keyword>
<keyword evidence="6" id="KW-0812">Transmembrane</keyword>